<dbReference type="GO" id="GO:0003677">
    <property type="term" value="F:DNA binding"/>
    <property type="evidence" value="ECO:0007669"/>
    <property type="project" value="InterPro"/>
</dbReference>
<proteinExistence type="predicted"/>
<evidence type="ECO:0000256" key="1">
    <source>
        <dbReference type="ARBA" id="ARBA00023172"/>
    </source>
</evidence>
<dbReference type="InterPro" id="IPR013762">
    <property type="entry name" value="Integrase-like_cat_sf"/>
</dbReference>
<dbReference type="Proteomes" id="UP000002785">
    <property type="component" value="Chromosome"/>
</dbReference>
<feature type="compositionally biased region" description="Polar residues" evidence="2">
    <location>
        <begin position="204"/>
        <end position="217"/>
    </location>
</feature>
<dbReference type="GO" id="GO:0015074">
    <property type="term" value="P:DNA integration"/>
    <property type="evidence" value="ECO:0007669"/>
    <property type="project" value="InterPro"/>
</dbReference>
<dbReference type="EMBL" id="CM000951">
    <property type="protein sequence ID" value="EDY54139.1"/>
    <property type="molecule type" value="Genomic_DNA"/>
</dbReference>
<dbReference type="SUPFAM" id="SSF56349">
    <property type="entry name" value="DNA breaking-rejoining enzymes"/>
    <property type="match status" value="1"/>
</dbReference>
<evidence type="ECO:0000313" key="4">
    <source>
        <dbReference type="Proteomes" id="UP000002785"/>
    </source>
</evidence>
<evidence type="ECO:0000313" key="3">
    <source>
        <dbReference type="EMBL" id="EDY54139.1"/>
    </source>
</evidence>
<sequence length="217" mass="23537">MRALAASAMSRGMVIEYLPVGSPMLLILPPILPLCLTGVSRLTGPVGTSRPSLLTAVSYVRSVHRNRGRRLVAFFGCQLHAARRSAEAAGLRVKDCYVPETGWGTVTLRETRPVFGKKGTDSGQRHDKRGLKSREINAHRPVPIPPLLVAMLREHVEEFGTAKDGSLFANERGGVLGASSYWRVWQEARPIALPPDETDPCSRTGPTTFGTPASRTG</sequence>
<accession>B5HMT3</accession>
<evidence type="ECO:0000256" key="2">
    <source>
        <dbReference type="SAM" id="MobiDB-lite"/>
    </source>
</evidence>
<dbReference type="AlphaFoldDB" id="B5HMT3"/>
<protein>
    <submittedName>
        <fullName evidence="3">Integrase</fullName>
    </submittedName>
</protein>
<dbReference type="eggNOG" id="COG0582">
    <property type="taxonomic scope" value="Bacteria"/>
</dbReference>
<reference evidence="3" key="1">
    <citation type="submission" date="2009-10" db="EMBL/GenBank/DDBJ databases">
        <title>The genome sequence of Streptomyces sviceus strain ATCC 29083.</title>
        <authorList>
            <consortium name="The Broad Institute Genome Sequencing Platform"/>
            <consortium name="Broad Institute Microbial Sequencing Center"/>
            <person name="Fischbach M."/>
            <person name="Godfrey P."/>
            <person name="Ward D."/>
            <person name="Young S."/>
            <person name="Zeng Q."/>
            <person name="Koehrsen M."/>
            <person name="Alvarado L."/>
            <person name="Berlin A.M."/>
            <person name="Bochicchio J."/>
            <person name="Borenstein D."/>
            <person name="Chapman S.B."/>
            <person name="Chen Z."/>
            <person name="Engels R."/>
            <person name="Freedman E."/>
            <person name="Gellesch M."/>
            <person name="Goldberg J."/>
            <person name="Griggs A."/>
            <person name="Gujja S."/>
            <person name="Heilman E.R."/>
            <person name="Heiman D.I."/>
            <person name="Hepburn T.A."/>
            <person name="Howarth C."/>
            <person name="Jen D."/>
            <person name="Larson L."/>
            <person name="Lewis B."/>
            <person name="Mehta T."/>
            <person name="Park D."/>
            <person name="Pearson M."/>
            <person name="Richards J."/>
            <person name="Roberts A."/>
            <person name="Saif S."/>
            <person name="Shea T.D."/>
            <person name="Shenoy N."/>
            <person name="Sisk P."/>
            <person name="Stolte C."/>
            <person name="Sykes S.N."/>
            <person name="Thomson T."/>
            <person name="Walk T."/>
            <person name="White J."/>
            <person name="Yandava C."/>
            <person name="Straight P."/>
            <person name="Clardy J."/>
            <person name="Hung D."/>
            <person name="Kolter R."/>
            <person name="Mekalanos J."/>
            <person name="Walker S."/>
            <person name="Walsh C.T."/>
            <person name="Wieland-Brown L.C."/>
            <person name="Haas B."/>
            <person name="Nusbaum C."/>
            <person name="Birren B."/>
        </authorList>
    </citation>
    <scope>NUCLEOTIDE SEQUENCE [LARGE SCALE GENOMIC DNA]</scope>
    <source>
        <strain evidence="3">ATCC 29083</strain>
    </source>
</reference>
<name>B5HMT3_STRX2</name>
<dbReference type="HOGENOM" id="CLU_1271714_0_0_11"/>
<organism evidence="3 4">
    <name type="scientific">Streptomyces sviceus (strain ATCC 29083 / DSM 924 / JCM 4929 / NBRC 13980 / NCIMB 11184 / NRRL 5439 / UC 5370)</name>
    <dbReference type="NCBI Taxonomy" id="463191"/>
    <lineage>
        <taxon>Bacteria</taxon>
        <taxon>Bacillati</taxon>
        <taxon>Actinomycetota</taxon>
        <taxon>Actinomycetes</taxon>
        <taxon>Kitasatosporales</taxon>
        <taxon>Streptomycetaceae</taxon>
        <taxon>Streptomyces</taxon>
    </lineage>
</organism>
<keyword evidence="1" id="KW-0233">DNA recombination</keyword>
<dbReference type="InterPro" id="IPR011010">
    <property type="entry name" value="DNA_brk_join_enz"/>
</dbReference>
<feature type="region of interest" description="Disordered" evidence="2">
    <location>
        <begin position="193"/>
        <end position="217"/>
    </location>
</feature>
<dbReference type="GO" id="GO:0006310">
    <property type="term" value="P:DNA recombination"/>
    <property type="evidence" value="ECO:0007669"/>
    <property type="project" value="UniProtKB-KW"/>
</dbReference>
<gene>
    <name evidence="3" type="ORF">SSEG_00718</name>
</gene>
<dbReference type="Gene3D" id="1.10.443.10">
    <property type="entry name" value="Intergrase catalytic core"/>
    <property type="match status" value="1"/>
</dbReference>
<keyword evidence="4" id="KW-1185">Reference proteome</keyword>